<dbReference type="EMBL" id="FNOV01000006">
    <property type="protein sequence ID" value="SDY19407.1"/>
    <property type="molecule type" value="Genomic_DNA"/>
</dbReference>
<dbReference type="RefSeq" id="WP_092739857.1">
    <property type="nucleotide sequence ID" value="NZ_FNOV01000006.1"/>
</dbReference>
<sequence length="68" mass="7717">MGLFDAPAPVGVEIKGHALRCVICGHNRFHRHKIKLDRAGLFTSDWSDPMAVSYECANCAYLHWFMPQ</sequence>
<evidence type="ECO:0000313" key="2">
    <source>
        <dbReference type="Proteomes" id="UP000199249"/>
    </source>
</evidence>
<reference evidence="2" key="1">
    <citation type="submission" date="2016-10" db="EMBL/GenBank/DDBJ databases">
        <authorList>
            <person name="Varghese N."/>
            <person name="Submissions S."/>
        </authorList>
    </citation>
    <scope>NUCLEOTIDE SEQUENCE [LARGE SCALE GENOMIC DNA]</scope>
    <source>
        <strain evidence="2">CGMCC 1.8975</strain>
    </source>
</reference>
<organism evidence="1 2">
    <name type="scientific">Hymenobacter psychrophilus</name>
    <dbReference type="NCBI Taxonomy" id="651662"/>
    <lineage>
        <taxon>Bacteria</taxon>
        <taxon>Pseudomonadati</taxon>
        <taxon>Bacteroidota</taxon>
        <taxon>Cytophagia</taxon>
        <taxon>Cytophagales</taxon>
        <taxon>Hymenobacteraceae</taxon>
        <taxon>Hymenobacter</taxon>
    </lineage>
</organism>
<accession>A0A1H3HV88</accession>
<proteinExistence type="predicted"/>
<dbReference type="Proteomes" id="UP000199249">
    <property type="component" value="Unassembled WGS sequence"/>
</dbReference>
<gene>
    <name evidence="1" type="ORF">SAMN04488069_106167</name>
</gene>
<name>A0A1H3HV88_9BACT</name>
<evidence type="ECO:0000313" key="1">
    <source>
        <dbReference type="EMBL" id="SDY19407.1"/>
    </source>
</evidence>
<dbReference type="AlphaFoldDB" id="A0A1H3HV88"/>
<protein>
    <recommendedName>
        <fullName evidence="3">Nucleic-acid-binding protein containing Zn-ribbon domain</fullName>
    </recommendedName>
</protein>
<keyword evidence="2" id="KW-1185">Reference proteome</keyword>
<dbReference type="OrthoDB" id="72206at2"/>
<evidence type="ECO:0008006" key="3">
    <source>
        <dbReference type="Google" id="ProtNLM"/>
    </source>
</evidence>